<dbReference type="RefSeq" id="WP_240156133.1">
    <property type="nucleotide sequence ID" value="NZ_CP049075.1"/>
</dbReference>
<dbReference type="SUPFAM" id="SSF69118">
    <property type="entry name" value="AhpD-like"/>
    <property type="match status" value="1"/>
</dbReference>
<evidence type="ECO:0000313" key="3">
    <source>
        <dbReference type="EMBL" id="QLI04621.1"/>
    </source>
</evidence>
<dbReference type="InterPro" id="IPR052512">
    <property type="entry name" value="4CMD/NDH-1_regulator"/>
</dbReference>
<dbReference type="Pfam" id="PF02627">
    <property type="entry name" value="CMD"/>
    <property type="match status" value="2"/>
</dbReference>
<dbReference type="KEGG" id="cinf:CINF_0068"/>
<evidence type="ECO:0000313" key="4">
    <source>
        <dbReference type="Proteomes" id="UP000509414"/>
    </source>
</evidence>
<gene>
    <name evidence="3" type="ORF">CINF_0068</name>
</gene>
<organism evidence="3 4">
    <name type="scientific">Candidatus Campylobacter infans</name>
    <dbReference type="NCBI Taxonomy" id="2561898"/>
    <lineage>
        <taxon>Bacteria</taxon>
        <taxon>Pseudomonadati</taxon>
        <taxon>Campylobacterota</taxon>
        <taxon>Epsilonproteobacteria</taxon>
        <taxon>Campylobacterales</taxon>
        <taxon>Campylobacteraceae</taxon>
        <taxon>Campylobacter</taxon>
    </lineage>
</organism>
<evidence type="ECO:0000256" key="1">
    <source>
        <dbReference type="SAM" id="MobiDB-lite"/>
    </source>
</evidence>
<dbReference type="PANTHER" id="PTHR33570">
    <property type="entry name" value="4-CARBOXYMUCONOLACTONE DECARBOXYLASE FAMILY PROTEIN"/>
    <property type="match status" value="1"/>
</dbReference>
<proteinExistence type="predicted"/>
<dbReference type="InterPro" id="IPR003779">
    <property type="entry name" value="CMD-like"/>
</dbReference>
<feature type="domain" description="Carboxymuconolactone decarboxylase-like" evidence="2">
    <location>
        <begin position="257"/>
        <end position="334"/>
    </location>
</feature>
<dbReference type="AlphaFoldDB" id="A0A7H9CG65"/>
<sequence length="338" mass="37612">MSKQNKIRREFEREFQNASEFRGDFQSEIQNTCQNSRRKFIKTSAKMASLATLSVFTSINLNACKNDEKSGSKAYNPNQNNLNSNKGETMNLTNTARQNLERYFGADFARGELAQNDKEFFEAYANFAFDEVLAHTNLDEKERLMLTLGALIATQGASEYKNMLEAALNAGVLPVQVKEICYQATPYVGMGKALEFILATNEVFKKHQIALPLPAQSTTIRQNRVQKGLETQRALFGEAIDKGNAAAPADEKHIRTFLSGHCFGDFYTREGLDLRFRELLTFVFVASLGGADAQVKAHIQGNFNIGNDRARLIATLTALVPYIGYPRVLNALGAIPKA</sequence>
<evidence type="ECO:0000259" key="2">
    <source>
        <dbReference type="Pfam" id="PF02627"/>
    </source>
</evidence>
<dbReference type="Proteomes" id="UP000509414">
    <property type="component" value="Chromosome"/>
</dbReference>
<dbReference type="EMBL" id="CP049075">
    <property type="protein sequence ID" value="QLI04621.1"/>
    <property type="molecule type" value="Genomic_DNA"/>
</dbReference>
<feature type="region of interest" description="Disordered" evidence="1">
    <location>
        <begin position="68"/>
        <end position="88"/>
    </location>
</feature>
<dbReference type="Gene3D" id="1.20.1290.10">
    <property type="entry name" value="AhpD-like"/>
    <property type="match status" value="1"/>
</dbReference>
<accession>A0A7H9CG65</accession>
<feature type="domain" description="Carboxymuconolactone decarboxylase-like" evidence="2">
    <location>
        <begin position="119"/>
        <end position="201"/>
    </location>
</feature>
<name>A0A7H9CG65_9BACT</name>
<dbReference type="GO" id="GO:0051920">
    <property type="term" value="F:peroxiredoxin activity"/>
    <property type="evidence" value="ECO:0007669"/>
    <property type="project" value="InterPro"/>
</dbReference>
<dbReference type="PANTHER" id="PTHR33570:SF2">
    <property type="entry name" value="CARBOXYMUCONOLACTONE DECARBOXYLASE-LIKE DOMAIN-CONTAINING PROTEIN"/>
    <property type="match status" value="1"/>
</dbReference>
<reference evidence="3 4" key="1">
    <citation type="submission" date="2020-02" db="EMBL/GenBank/DDBJ databases">
        <title>Complete genome sequence of the novel Campylobacter species Candidatus Campylobacter infans.</title>
        <authorList>
            <person name="Duim B."/>
            <person name="Zomer A."/>
            <person name="van der Graaf L."/>
            <person name="Wagenaar J."/>
        </authorList>
    </citation>
    <scope>NUCLEOTIDE SEQUENCE [LARGE SCALE GENOMIC DNA]</scope>
    <source>
        <strain evidence="3 4">19S00001</strain>
    </source>
</reference>
<feature type="compositionally biased region" description="Polar residues" evidence="1">
    <location>
        <begin position="73"/>
        <end position="88"/>
    </location>
</feature>
<keyword evidence="4" id="KW-1185">Reference proteome</keyword>
<dbReference type="InterPro" id="IPR029032">
    <property type="entry name" value="AhpD-like"/>
</dbReference>
<protein>
    <submittedName>
        <fullName evidence="3">Carboxymuconolactone decarboxylase family protein</fullName>
    </submittedName>
</protein>